<dbReference type="InterPro" id="IPR029058">
    <property type="entry name" value="AB_hydrolase_fold"/>
</dbReference>
<reference evidence="1" key="2">
    <citation type="submission" date="2013-08" db="EMBL/GenBank/DDBJ databases">
        <title>Draft genome sequence of Anaerofustis stercorihominis (DSM 17244).</title>
        <authorList>
            <person name="Sudarsanam P."/>
            <person name="Ley R."/>
            <person name="Guruge J."/>
            <person name="Turnbaugh P.J."/>
            <person name="Mahowald M."/>
            <person name="Liep D."/>
            <person name="Gordon J."/>
        </authorList>
    </citation>
    <scope>NUCLEOTIDE SEQUENCE</scope>
    <source>
        <strain evidence="1">DSM 17244</strain>
    </source>
</reference>
<keyword evidence="2" id="KW-1185">Reference proteome</keyword>
<protein>
    <submittedName>
        <fullName evidence="1">Uncharacterized protein</fullName>
    </submittedName>
</protein>
<dbReference type="eggNOG" id="COG2267">
    <property type="taxonomic scope" value="Bacteria"/>
</dbReference>
<dbReference type="AlphaFoldDB" id="B1C8D1"/>
<dbReference type="STRING" id="445971.ANASTE_00988"/>
<dbReference type="Gene3D" id="3.40.50.1820">
    <property type="entry name" value="alpha/beta hydrolase"/>
    <property type="match status" value="1"/>
</dbReference>
<reference evidence="1" key="1">
    <citation type="submission" date="2008-01" db="EMBL/GenBank/DDBJ databases">
        <authorList>
            <person name="Fulton L."/>
            <person name="Clifton S."/>
            <person name="Fulton B."/>
            <person name="Xu J."/>
            <person name="Minx P."/>
            <person name="Pepin K.H."/>
            <person name="Johnson M."/>
            <person name="Thiruvilangam P."/>
            <person name="Bhonagiri V."/>
            <person name="Nash W.E."/>
            <person name="Mardis E.R."/>
            <person name="Wilson R.K."/>
        </authorList>
    </citation>
    <scope>NUCLEOTIDE SEQUENCE [LARGE SCALE GENOMIC DNA]</scope>
    <source>
        <strain evidence="1">DSM 17244</strain>
    </source>
</reference>
<organism evidence="1 2">
    <name type="scientific">Anaerofustis stercorihominis DSM 17244</name>
    <dbReference type="NCBI Taxonomy" id="445971"/>
    <lineage>
        <taxon>Bacteria</taxon>
        <taxon>Bacillati</taxon>
        <taxon>Bacillota</taxon>
        <taxon>Clostridia</taxon>
        <taxon>Eubacteriales</taxon>
        <taxon>Eubacteriaceae</taxon>
        <taxon>Anaerofustis</taxon>
    </lineage>
</organism>
<dbReference type="Proteomes" id="UP000005178">
    <property type="component" value="Unassembled WGS sequence"/>
</dbReference>
<comment type="caution">
    <text evidence="1">The sequence shown here is derived from an EMBL/GenBank/DDBJ whole genome shotgun (WGS) entry which is preliminary data.</text>
</comment>
<sequence length="78" mass="9128">MQYEPEISPEDFDICPILLTQPEKDKWTPLCLSKPFLDRIKKADMKISILQDGSHYPVEETALKQLHENILNFIDENL</sequence>
<dbReference type="SUPFAM" id="SSF53474">
    <property type="entry name" value="alpha/beta-Hydrolases"/>
    <property type="match status" value="1"/>
</dbReference>
<dbReference type="HOGENOM" id="CLU_2614268_0_0_9"/>
<name>B1C8D1_9FIRM</name>
<accession>B1C8D1</accession>
<proteinExistence type="predicted"/>
<evidence type="ECO:0000313" key="1">
    <source>
        <dbReference type="EMBL" id="EDS73268.1"/>
    </source>
</evidence>
<evidence type="ECO:0000313" key="2">
    <source>
        <dbReference type="Proteomes" id="UP000005178"/>
    </source>
</evidence>
<gene>
    <name evidence="1" type="ORF">ANASTE_00988</name>
</gene>
<dbReference type="EMBL" id="ABIL02000005">
    <property type="protein sequence ID" value="EDS73268.1"/>
    <property type="molecule type" value="Genomic_DNA"/>
</dbReference>